<name>D1FNP8_9CYAN</name>
<dbReference type="InterPro" id="IPR037185">
    <property type="entry name" value="EmrE-like"/>
</dbReference>
<keyword evidence="5 7" id="KW-1133">Transmembrane helix</keyword>
<comment type="subcellular location">
    <subcellularLocation>
        <location evidence="1">Cell membrane</location>
        <topology evidence="1">Multi-pass membrane protein</topology>
    </subcellularLocation>
</comment>
<evidence type="ECO:0000256" key="5">
    <source>
        <dbReference type="ARBA" id="ARBA00022989"/>
    </source>
</evidence>
<dbReference type="SUPFAM" id="SSF103481">
    <property type="entry name" value="Multidrug resistance efflux transporter EmrE"/>
    <property type="match status" value="2"/>
</dbReference>
<reference evidence="9" key="1">
    <citation type="submission" date="2008-04" db="EMBL/GenBank/DDBJ databases">
        <title>Biosynthesis of the Lyngbya wollei paralytic shellfish toxins - natural biocombinatorics.</title>
        <authorList>
            <person name="Neilan B.A."/>
            <person name="Mihali T.K."/>
        </authorList>
    </citation>
    <scope>NUCLEOTIDE SEQUENCE</scope>
</reference>
<dbReference type="AlphaFoldDB" id="D1FNP8"/>
<evidence type="ECO:0000256" key="6">
    <source>
        <dbReference type="ARBA" id="ARBA00023136"/>
    </source>
</evidence>
<feature type="transmembrane region" description="Helical" evidence="7">
    <location>
        <begin position="113"/>
        <end position="130"/>
    </location>
</feature>
<dbReference type="InterPro" id="IPR000620">
    <property type="entry name" value="EamA_dom"/>
</dbReference>
<feature type="transmembrane region" description="Helical" evidence="7">
    <location>
        <begin position="142"/>
        <end position="162"/>
    </location>
</feature>
<keyword evidence="4 7" id="KW-0812">Transmembrane</keyword>
<gene>
    <name evidence="9" type="primary">sxtPER</name>
</gene>
<dbReference type="GO" id="GO:0005886">
    <property type="term" value="C:plasma membrane"/>
    <property type="evidence" value="ECO:0007669"/>
    <property type="project" value="UniProtKB-SubCell"/>
</dbReference>
<evidence type="ECO:0000313" key="9">
    <source>
        <dbReference type="EMBL" id="ACZ26226.1"/>
    </source>
</evidence>
<sequence>MRPYSTYSLTRPKYLCRPIRLIFCISSTPTECASQELSLLLFFFKSILLLEVEMPKQDLTELQNSLDKVEMTTSAPENNRYLLGVLLIILATLIYSSIFPVTKGLISHISKEVLVAVRFTMAAVVFAPFLRNLNIRLVRDGAIMGLLFLGTYVSATFGLETFSANRGAFTFGLSAIFVMLFDLLLGKRIAPRAILGAVLAFNGIGVMFWGSGESLNGAGWLLLCALFNSAFLIAIQQFVQRHPTVQLVAVGLWVPAVAGLLWAAPELTGHFEAIVASLSVNLGGLIYLVVVDTIVFTWIEMIGQRWVPATEVAILQTLEPLMTAIISFWLLGETFETHDFIGAGMVLAAMILVVTRPKVEESSSPVSVLTESVPQPLELLATSEVFIPVINLQLQTDEQQILDEK</sequence>
<feature type="transmembrane region" description="Helical" evidence="7">
    <location>
        <begin position="168"/>
        <end position="186"/>
    </location>
</feature>
<keyword evidence="6 7" id="KW-0472">Membrane</keyword>
<protein>
    <submittedName>
        <fullName evidence="9">SxtPER</fullName>
    </submittedName>
</protein>
<evidence type="ECO:0000256" key="3">
    <source>
        <dbReference type="ARBA" id="ARBA00022475"/>
    </source>
</evidence>
<evidence type="ECO:0000256" key="7">
    <source>
        <dbReference type="SAM" id="Phobius"/>
    </source>
</evidence>
<evidence type="ECO:0000256" key="2">
    <source>
        <dbReference type="ARBA" id="ARBA00007362"/>
    </source>
</evidence>
<evidence type="ECO:0000256" key="4">
    <source>
        <dbReference type="ARBA" id="ARBA00022692"/>
    </source>
</evidence>
<feature type="transmembrane region" description="Helical" evidence="7">
    <location>
        <begin position="247"/>
        <end position="264"/>
    </location>
</feature>
<feature type="transmembrane region" description="Helical" evidence="7">
    <location>
        <begin position="217"/>
        <end position="235"/>
    </location>
</feature>
<dbReference type="EMBL" id="EU603711">
    <property type="protein sequence ID" value="ACZ26226.1"/>
    <property type="molecule type" value="Genomic_DNA"/>
</dbReference>
<dbReference type="PANTHER" id="PTHR42920">
    <property type="entry name" value="OS03G0707200 PROTEIN-RELATED"/>
    <property type="match status" value="1"/>
</dbReference>
<comment type="similarity">
    <text evidence="2">Belongs to the EamA transporter family.</text>
</comment>
<dbReference type="InterPro" id="IPR051258">
    <property type="entry name" value="Diverse_Substrate_Transporter"/>
</dbReference>
<feature type="transmembrane region" description="Helical" evidence="7">
    <location>
        <begin position="81"/>
        <end position="101"/>
    </location>
</feature>
<accession>D1FNP8</accession>
<evidence type="ECO:0000256" key="1">
    <source>
        <dbReference type="ARBA" id="ARBA00004651"/>
    </source>
</evidence>
<feature type="transmembrane region" description="Helical" evidence="7">
    <location>
        <begin position="276"/>
        <end position="299"/>
    </location>
</feature>
<evidence type="ECO:0000259" key="8">
    <source>
        <dbReference type="Pfam" id="PF00892"/>
    </source>
</evidence>
<feature type="domain" description="EamA" evidence="8">
    <location>
        <begin position="83"/>
        <end position="208"/>
    </location>
</feature>
<organism evidence="9">
    <name type="scientific">Microseira wollei</name>
    <dbReference type="NCBI Taxonomy" id="467598"/>
    <lineage>
        <taxon>Bacteria</taxon>
        <taxon>Bacillati</taxon>
        <taxon>Cyanobacteriota</taxon>
        <taxon>Cyanophyceae</taxon>
        <taxon>Oscillatoriophycideae</taxon>
        <taxon>Aerosakkonematales</taxon>
        <taxon>Aerosakkonemataceae</taxon>
        <taxon>Microseira</taxon>
    </lineage>
</organism>
<dbReference type="PANTHER" id="PTHR42920:SF5">
    <property type="entry name" value="EAMA DOMAIN-CONTAINING PROTEIN"/>
    <property type="match status" value="1"/>
</dbReference>
<proteinExistence type="inferred from homology"/>
<feature type="transmembrane region" description="Helical" evidence="7">
    <location>
        <begin position="193"/>
        <end position="211"/>
    </location>
</feature>
<keyword evidence="3" id="KW-1003">Cell membrane</keyword>
<feature type="domain" description="EamA" evidence="8">
    <location>
        <begin position="217"/>
        <end position="354"/>
    </location>
</feature>
<dbReference type="Pfam" id="PF00892">
    <property type="entry name" value="EamA"/>
    <property type="match status" value="2"/>
</dbReference>